<evidence type="ECO:0000259" key="4">
    <source>
        <dbReference type="Pfam" id="PF26116"/>
    </source>
</evidence>
<evidence type="ECO:0000256" key="1">
    <source>
        <dbReference type="ARBA" id="ARBA00007549"/>
    </source>
</evidence>
<evidence type="ECO:0000313" key="5">
    <source>
        <dbReference type="EMBL" id="KAJ8396025.1"/>
    </source>
</evidence>
<dbReference type="InterPro" id="IPR059029">
    <property type="entry name" value="FAM13A_dom"/>
</dbReference>
<dbReference type="InterPro" id="IPR039102">
    <property type="entry name" value="FAM13"/>
</dbReference>
<dbReference type="Pfam" id="PF26116">
    <property type="entry name" value="FAM13A"/>
    <property type="match status" value="1"/>
</dbReference>
<feature type="compositionally biased region" description="Polar residues" evidence="3">
    <location>
        <begin position="207"/>
        <end position="218"/>
    </location>
</feature>
<proteinExistence type="inferred from homology"/>
<evidence type="ECO:0000313" key="6">
    <source>
        <dbReference type="Proteomes" id="UP001221898"/>
    </source>
</evidence>
<organism evidence="5 6">
    <name type="scientific">Aldrovandia affinis</name>
    <dbReference type="NCBI Taxonomy" id="143900"/>
    <lineage>
        <taxon>Eukaryota</taxon>
        <taxon>Metazoa</taxon>
        <taxon>Chordata</taxon>
        <taxon>Craniata</taxon>
        <taxon>Vertebrata</taxon>
        <taxon>Euteleostomi</taxon>
        <taxon>Actinopterygii</taxon>
        <taxon>Neopterygii</taxon>
        <taxon>Teleostei</taxon>
        <taxon>Notacanthiformes</taxon>
        <taxon>Halosauridae</taxon>
        <taxon>Aldrovandia</taxon>
    </lineage>
</organism>
<feature type="domain" description="FAM13A-like" evidence="4">
    <location>
        <begin position="498"/>
        <end position="567"/>
    </location>
</feature>
<protein>
    <recommendedName>
        <fullName evidence="4">FAM13A-like domain-containing protein</fullName>
    </recommendedName>
</protein>
<feature type="coiled-coil region" evidence="2">
    <location>
        <begin position="258"/>
        <end position="311"/>
    </location>
</feature>
<keyword evidence="6" id="KW-1185">Reference proteome</keyword>
<feature type="region of interest" description="Disordered" evidence="3">
    <location>
        <begin position="1"/>
        <end position="84"/>
    </location>
</feature>
<dbReference type="Proteomes" id="UP001221898">
    <property type="component" value="Unassembled WGS sequence"/>
</dbReference>
<name>A0AAD7S4V2_9TELE</name>
<reference evidence="5" key="1">
    <citation type="journal article" date="2023" name="Science">
        <title>Genome structures resolve the early diversification of teleost fishes.</title>
        <authorList>
            <person name="Parey E."/>
            <person name="Louis A."/>
            <person name="Montfort J."/>
            <person name="Bouchez O."/>
            <person name="Roques C."/>
            <person name="Iampietro C."/>
            <person name="Lluch J."/>
            <person name="Castinel A."/>
            <person name="Donnadieu C."/>
            <person name="Desvignes T."/>
            <person name="Floi Bucao C."/>
            <person name="Jouanno E."/>
            <person name="Wen M."/>
            <person name="Mejri S."/>
            <person name="Dirks R."/>
            <person name="Jansen H."/>
            <person name="Henkel C."/>
            <person name="Chen W.J."/>
            <person name="Zahm M."/>
            <person name="Cabau C."/>
            <person name="Klopp C."/>
            <person name="Thompson A.W."/>
            <person name="Robinson-Rechavi M."/>
            <person name="Braasch I."/>
            <person name="Lecointre G."/>
            <person name="Bobe J."/>
            <person name="Postlethwait J.H."/>
            <person name="Berthelot C."/>
            <person name="Roest Crollius H."/>
            <person name="Guiguen Y."/>
        </authorList>
    </citation>
    <scope>NUCLEOTIDE SEQUENCE</scope>
    <source>
        <strain evidence="5">NC1722</strain>
    </source>
</reference>
<dbReference type="PANTHER" id="PTHR15904">
    <property type="entry name" value="FAM13"/>
    <property type="match status" value="1"/>
</dbReference>
<feature type="region of interest" description="Disordered" evidence="3">
    <location>
        <begin position="133"/>
        <end position="226"/>
    </location>
</feature>
<comment type="caution">
    <text evidence="5">The sequence shown here is derived from an EMBL/GenBank/DDBJ whole genome shotgun (WGS) entry which is preliminary data.</text>
</comment>
<evidence type="ECO:0000256" key="2">
    <source>
        <dbReference type="SAM" id="Coils"/>
    </source>
</evidence>
<gene>
    <name evidence="5" type="ORF">AAFF_G00025570</name>
</gene>
<dbReference type="PANTHER" id="PTHR15904:SF19">
    <property type="entry name" value="PROTEIN FAM13C"/>
    <property type="match status" value="1"/>
</dbReference>
<dbReference type="AlphaFoldDB" id="A0AAD7S4V2"/>
<keyword evidence="2" id="KW-0175">Coiled coil</keyword>
<evidence type="ECO:0000256" key="3">
    <source>
        <dbReference type="SAM" id="MobiDB-lite"/>
    </source>
</evidence>
<accession>A0AAD7S4V2</accession>
<comment type="similarity">
    <text evidence="1">Belongs to the FAM13 family.</text>
</comment>
<dbReference type="EMBL" id="JAINUG010000110">
    <property type="protein sequence ID" value="KAJ8396025.1"/>
    <property type="molecule type" value="Genomic_DNA"/>
</dbReference>
<sequence length="573" mass="64390">MQRRQLDDTPPARPPCKPADTQALETAMAAEEGSCGSKDVRADTHGTATDRSWRERTATAAAAEPLPDRSWTAEPEYRGSPGACRRSAQPLSLLLLLLCLPGAEGSMFCFCFQSSLLKLQALEVDMCSSLGLAPEEEGSPAQGAKEPGAPPSLSGEESSPAGDTRPVLRAPAQEGEGMEGQQSPGPSRLLHYITDGDSPLPSPRCASFSQSQRFNSDTEAAPSPPCSQHFIMARGIERTEPTEGAKDTLSIPLLTKHIQTLKRKIRKFEERFEQERKYRPSHNDKTANPEMFRLMNELAKSRRQLKDLKLKQSVYELRDQRKVAITEICKYSGDLQGVAEPQHKPCLEETVDALLKRLREKRQALGLPDNMKEMTQNQMALEKITLQKCLLYFESMHGRPGTKQERNLVKPLYDRYQMIKQLLCASPSITTIEEEEDSDEDCVQYRPALSCRAMCPLTAGEPASPPEEDSDTAFVSPLDEVKGVRQPAITMSNLHEASRSELLECLRETRVEKRRRRKALREFEEQFFRQMGRTAQKDDRIPMAEEYHEYKNLKAKLRLLEVLLSKQETSKAI</sequence>